<evidence type="ECO:0000313" key="3">
    <source>
        <dbReference type="Proteomes" id="UP000279284"/>
    </source>
</evidence>
<dbReference type="NCBIfam" id="TIGR03949">
    <property type="entry name" value="bact_IIb_cerein"/>
    <property type="match status" value="1"/>
</dbReference>
<keyword evidence="1" id="KW-0472">Membrane</keyword>
<dbReference type="RefSeq" id="WP_126326464.1">
    <property type="nucleotide sequence ID" value="NZ_CAUJPY010000014.1"/>
</dbReference>
<feature type="transmembrane region" description="Helical" evidence="1">
    <location>
        <begin position="12"/>
        <end position="30"/>
    </location>
</feature>
<keyword evidence="3" id="KW-1185">Reference proteome</keyword>
<dbReference type="AlphaFoldDB" id="A0A448D5C9"/>
<accession>A0A448D5C9</accession>
<organism evidence="2 3">
    <name type="scientific">Neisseria canis</name>
    <dbReference type="NCBI Taxonomy" id="493"/>
    <lineage>
        <taxon>Bacteria</taxon>
        <taxon>Pseudomonadati</taxon>
        <taxon>Pseudomonadota</taxon>
        <taxon>Betaproteobacteria</taxon>
        <taxon>Neisseriales</taxon>
        <taxon>Neisseriaceae</taxon>
        <taxon>Neisseria</taxon>
    </lineage>
</organism>
<dbReference type="KEGG" id="nci:NCTC10296_00112"/>
<gene>
    <name evidence="2" type="ORF">NCTC10296_00112</name>
</gene>
<reference evidence="2 3" key="1">
    <citation type="submission" date="2018-12" db="EMBL/GenBank/DDBJ databases">
        <authorList>
            <consortium name="Pathogen Informatics"/>
        </authorList>
    </citation>
    <scope>NUCLEOTIDE SEQUENCE [LARGE SCALE GENOMIC DNA]</scope>
    <source>
        <strain evidence="2 3">NCTC10296</strain>
    </source>
</reference>
<evidence type="ECO:0008006" key="4">
    <source>
        <dbReference type="Google" id="ProtNLM"/>
    </source>
</evidence>
<dbReference type="Proteomes" id="UP000279284">
    <property type="component" value="Chromosome"/>
</dbReference>
<keyword evidence="1" id="KW-0812">Transmembrane</keyword>
<dbReference type="InterPro" id="IPR023991">
    <property type="entry name" value="Bacteriocin_IIb_lactobn/cerein"/>
</dbReference>
<feature type="transmembrane region" description="Helical" evidence="1">
    <location>
        <begin position="36"/>
        <end position="54"/>
    </location>
</feature>
<keyword evidence="1" id="KW-1133">Transmembrane helix</keyword>
<evidence type="ECO:0000256" key="1">
    <source>
        <dbReference type="SAM" id="Phobius"/>
    </source>
</evidence>
<proteinExistence type="predicted"/>
<evidence type="ECO:0000313" key="2">
    <source>
        <dbReference type="EMBL" id="VEE98987.1"/>
    </source>
</evidence>
<protein>
    <recommendedName>
        <fullName evidence="4">Class IIb bacteriocin, lactobin A/cerein 7B family</fullName>
    </recommendedName>
</protein>
<name>A0A448D5C9_9NEIS</name>
<sequence>MSNMVELKSHELEYVNGGALPAFLVAPAVIKGLKIVAGVVGGAAITAGTAYGGYKFARYFGQKH</sequence>
<dbReference type="EMBL" id="LR134313">
    <property type="protein sequence ID" value="VEE98987.1"/>
    <property type="molecule type" value="Genomic_DNA"/>
</dbReference>